<evidence type="ECO:0000313" key="4">
    <source>
        <dbReference type="Proteomes" id="UP000199820"/>
    </source>
</evidence>
<proteinExistence type="predicted"/>
<evidence type="ECO:0000259" key="2">
    <source>
        <dbReference type="Pfam" id="PF07693"/>
    </source>
</evidence>
<dbReference type="InterPro" id="IPR052754">
    <property type="entry name" value="NTPase_KAP_P-loop"/>
</dbReference>
<dbReference type="SUPFAM" id="SSF52540">
    <property type="entry name" value="P-loop containing nucleoside triphosphate hydrolases"/>
    <property type="match status" value="1"/>
</dbReference>
<dbReference type="PANTHER" id="PTHR22674:SF6">
    <property type="entry name" value="NTPASE KAP FAMILY P-LOOP DOMAIN-CONTAINING PROTEIN 1"/>
    <property type="match status" value="1"/>
</dbReference>
<dbReference type="InterPro" id="IPR027417">
    <property type="entry name" value="P-loop_NTPase"/>
</dbReference>
<evidence type="ECO:0000313" key="3">
    <source>
        <dbReference type="EMBL" id="SET59875.1"/>
    </source>
</evidence>
<organism evidence="3 4">
    <name type="scientific">[Clostridium] aminophilum</name>
    <dbReference type="NCBI Taxonomy" id="1526"/>
    <lineage>
        <taxon>Bacteria</taxon>
        <taxon>Bacillati</taxon>
        <taxon>Bacillota</taxon>
        <taxon>Clostridia</taxon>
        <taxon>Lachnospirales</taxon>
        <taxon>Lachnospiraceae</taxon>
    </lineage>
</organism>
<dbReference type="EMBL" id="FOIL01000027">
    <property type="protein sequence ID" value="SET59875.1"/>
    <property type="molecule type" value="Genomic_DNA"/>
</dbReference>
<evidence type="ECO:0000256" key="1">
    <source>
        <dbReference type="SAM" id="Coils"/>
    </source>
</evidence>
<dbReference type="PANTHER" id="PTHR22674">
    <property type="entry name" value="NTPASE, KAP FAMILY P-LOOP DOMAIN-CONTAINING 1"/>
    <property type="match status" value="1"/>
</dbReference>
<gene>
    <name evidence="3" type="ORF">SAMN04487771_10277</name>
</gene>
<dbReference type="InterPro" id="IPR011646">
    <property type="entry name" value="KAP_P-loop"/>
</dbReference>
<protein>
    <submittedName>
        <fullName evidence="3">KAP family P-loop domain-containing protein</fullName>
    </submittedName>
</protein>
<dbReference type="Gene3D" id="3.40.50.300">
    <property type="entry name" value="P-loop containing nucleotide triphosphate hydrolases"/>
    <property type="match status" value="1"/>
</dbReference>
<dbReference type="Pfam" id="PF07693">
    <property type="entry name" value="KAP_NTPase"/>
    <property type="match status" value="1"/>
</dbReference>
<dbReference type="RefSeq" id="WP_074649693.1">
    <property type="nucleotide sequence ID" value="NZ_FOIL01000027.1"/>
</dbReference>
<name>A0A1I0FQR3_9FIRM</name>
<feature type="coiled-coil region" evidence="1">
    <location>
        <begin position="552"/>
        <end position="579"/>
    </location>
</feature>
<feature type="domain" description="KAP NTPase" evidence="2">
    <location>
        <begin position="19"/>
        <end position="309"/>
    </location>
</feature>
<accession>A0A1I0FQR3</accession>
<keyword evidence="4" id="KW-1185">Reference proteome</keyword>
<sequence length="721" mass="83381">MNYCTDRAIESAEEDLLGRSSFSKQVGQALFEYNGNDSLVIGLFGKWGTGKTSVANMALETVNELSKQDDKAPVIIRFAPWNYSDKDNLITQFFSTLKTNIDLGDNEELKNKVGKALSDYSGLFAFASLIPVVGATLANIFTEKAKNIGDELKKPYDLYTSKKKLEEALIDVDQKIIVLIDDIDRLTNQQIRDIFQLVKQVGDLPKVIYVLAMDRDVVKRALEEVHKYDGNEYLEKIIQIPFEIPELRKSKLHNIFFTKLDEIIKGLSGDITWDQQYFNRIFNNCIEPYLLTLRDVNRVINTFQFRYSMLYEETSFEDMLGITTMEVLNPELYKWIAENKEAVCGGVLHGLTIGRNKPEENKKTYEDKFKLMGLAPEQSIKSVAAMFPVFEKDTGTRFYEVANNTNIRKQMRAAQSERFELYFMFDMDDVKVSRNLVNECIYSLAKDEVERIVSEINMQGNIMYFIDEVKAMIDTIPYERLSILASCFMKMRNGFSGESSMSFFLLSANNAASYLVDSIIRRLETNEERYELYKELLINASDASFGTAAYEIRKLERAFGRFTDELEKTEDQLVSLEQLKDLEQLFLSRIETYSATDTMLDSDESAHAFYLWEDLDKENAQKYINRIFKDPIRKLKFICRLAGKWSGTNGTGWSFAHSNFSDYTTAGEIYESIQQLEKGRLDEFTETEQIKLASYYLNYNKDEYMHVTEQQAMELVKKWKE</sequence>
<reference evidence="3 4" key="1">
    <citation type="submission" date="2016-10" db="EMBL/GenBank/DDBJ databases">
        <authorList>
            <person name="de Groot N.N."/>
        </authorList>
    </citation>
    <scope>NUCLEOTIDE SEQUENCE [LARGE SCALE GENOMIC DNA]</scope>
    <source>
        <strain evidence="3 4">KH1P1</strain>
    </source>
</reference>
<dbReference type="Proteomes" id="UP000199820">
    <property type="component" value="Unassembled WGS sequence"/>
</dbReference>
<keyword evidence="1" id="KW-0175">Coiled coil</keyword>
<dbReference type="AlphaFoldDB" id="A0A1I0FQR3"/>